<dbReference type="InterPro" id="IPR050763">
    <property type="entry name" value="ABC_transporter_ATP-binding"/>
</dbReference>
<dbReference type="Gene3D" id="3.40.50.300">
    <property type="entry name" value="P-loop containing nucleotide triphosphate hydrolases"/>
    <property type="match status" value="1"/>
</dbReference>
<dbReference type="SMART" id="SM00382">
    <property type="entry name" value="AAA"/>
    <property type="match status" value="1"/>
</dbReference>
<dbReference type="Proteomes" id="UP000178724">
    <property type="component" value="Unassembled WGS sequence"/>
</dbReference>
<dbReference type="PANTHER" id="PTHR42711">
    <property type="entry name" value="ABC TRANSPORTER ATP-BINDING PROTEIN"/>
    <property type="match status" value="1"/>
</dbReference>
<proteinExistence type="inferred from homology"/>
<evidence type="ECO:0000313" key="11">
    <source>
        <dbReference type="Proteomes" id="UP000178724"/>
    </source>
</evidence>
<reference evidence="10 11" key="1">
    <citation type="journal article" date="2016" name="Nat. Commun.">
        <title>Thousands of microbial genomes shed light on interconnected biogeochemical processes in an aquifer system.</title>
        <authorList>
            <person name="Anantharaman K."/>
            <person name="Brown C.T."/>
            <person name="Hug L.A."/>
            <person name="Sharon I."/>
            <person name="Castelle C.J."/>
            <person name="Probst A.J."/>
            <person name="Thomas B.C."/>
            <person name="Singh A."/>
            <person name="Wilkins M.J."/>
            <person name="Karaoz U."/>
            <person name="Brodie E.L."/>
            <person name="Williams K.H."/>
            <person name="Hubbard S.S."/>
            <person name="Banfield J.F."/>
        </authorList>
    </citation>
    <scope>NUCLEOTIDE SEQUENCE [LARGE SCALE GENOMIC DNA]</scope>
</reference>
<comment type="caution">
    <text evidence="10">The sequence shown here is derived from an EMBL/GenBank/DDBJ whole genome shotgun (WGS) entry which is preliminary data.</text>
</comment>
<dbReference type="InterPro" id="IPR027417">
    <property type="entry name" value="P-loop_NTPase"/>
</dbReference>
<dbReference type="AlphaFoldDB" id="A0A1F4Q2G4"/>
<keyword evidence="5" id="KW-0547">Nucleotide-binding</keyword>
<dbReference type="SUPFAM" id="SSF52540">
    <property type="entry name" value="P-loop containing nucleoside triphosphate hydrolases"/>
    <property type="match status" value="1"/>
</dbReference>
<evidence type="ECO:0000256" key="3">
    <source>
        <dbReference type="ARBA" id="ARBA00022448"/>
    </source>
</evidence>
<keyword evidence="7" id="KW-1278">Translocase</keyword>
<evidence type="ECO:0000256" key="7">
    <source>
        <dbReference type="ARBA" id="ARBA00022967"/>
    </source>
</evidence>
<keyword evidence="6" id="KW-0067">ATP-binding</keyword>
<dbReference type="EMBL" id="METM01000016">
    <property type="protein sequence ID" value="OGB90070.1"/>
    <property type="molecule type" value="Genomic_DNA"/>
</dbReference>
<keyword evidence="3" id="KW-0813">Transport</keyword>
<feature type="domain" description="ABC transporter" evidence="9">
    <location>
        <begin position="5"/>
        <end position="235"/>
    </location>
</feature>
<dbReference type="InterPro" id="IPR003439">
    <property type="entry name" value="ABC_transporter-like_ATP-bd"/>
</dbReference>
<protein>
    <recommendedName>
        <fullName evidence="9">ABC transporter domain-containing protein</fullName>
    </recommendedName>
</protein>
<dbReference type="PROSITE" id="PS50893">
    <property type="entry name" value="ABC_TRANSPORTER_2"/>
    <property type="match status" value="1"/>
</dbReference>
<dbReference type="Pfam" id="PF00005">
    <property type="entry name" value="ABC_tran"/>
    <property type="match status" value="1"/>
</dbReference>
<name>A0A1F4Q2G4_UNCSA</name>
<evidence type="ECO:0000256" key="8">
    <source>
        <dbReference type="ARBA" id="ARBA00023136"/>
    </source>
</evidence>
<evidence type="ECO:0000313" key="10">
    <source>
        <dbReference type="EMBL" id="OGB90070.1"/>
    </source>
</evidence>
<dbReference type="GO" id="GO:0005524">
    <property type="term" value="F:ATP binding"/>
    <property type="evidence" value="ECO:0007669"/>
    <property type="project" value="UniProtKB-KW"/>
</dbReference>
<evidence type="ECO:0000256" key="4">
    <source>
        <dbReference type="ARBA" id="ARBA00022475"/>
    </source>
</evidence>
<dbReference type="GO" id="GO:0005886">
    <property type="term" value="C:plasma membrane"/>
    <property type="evidence" value="ECO:0007669"/>
    <property type="project" value="UniProtKB-SubCell"/>
</dbReference>
<evidence type="ECO:0000256" key="2">
    <source>
        <dbReference type="ARBA" id="ARBA00005417"/>
    </source>
</evidence>
<evidence type="ECO:0000256" key="6">
    <source>
        <dbReference type="ARBA" id="ARBA00022840"/>
    </source>
</evidence>
<dbReference type="FunFam" id="3.40.50.300:FF:000589">
    <property type="entry name" value="ABC transporter, ATP-binding subunit"/>
    <property type="match status" value="1"/>
</dbReference>
<dbReference type="GO" id="GO:0016887">
    <property type="term" value="F:ATP hydrolysis activity"/>
    <property type="evidence" value="ECO:0007669"/>
    <property type="project" value="InterPro"/>
</dbReference>
<comment type="similarity">
    <text evidence="2">Belongs to the ABC transporter superfamily.</text>
</comment>
<keyword evidence="4" id="KW-1003">Cell membrane</keyword>
<dbReference type="InterPro" id="IPR003593">
    <property type="entry name" value="AAA+_ATPase"/>
</dbReference>
<organism evidence="10 11">
    <name type="scientific">candidate division WOR-1 bacterium RIFCSPHIGHO2_01_FULL_53_15</name>
    <dbReference type="NCBI Taxonomy" id="1802564"/>
    <lineage>
        <taxon>Bacteria</taxon>
        <taxon>Bacillati</taxon>
        <taxon>Saganbacteria</taxon>
    </lineage>
</organism>
<keyword evidence="8" id="KW-0472">Membrane</keyword>
<gene>
    <name evidence="10" type="ORF">A2625_01900</name>
</gene>
<evidence type="ECO:0000259" key="9">
    <source>
        <dbReference type="PROSITE" id="PS50893"/>
    </source>
</evidence>
<evidence type="ECO:0000256" key="5">
    <source>
        <dbReference type="ARBA" id="ARBA00022741"/>
    </source>
</evidence>
<evidence type="ECO:0000256" key="1">
    <source>
        <dbReference type="ARBA" id="ARBA00004236"/>
    </source>
</evidence>
<accession>A0A1F4Q2G4</accession>
<sequence length="262" mass="29720">MSSIVAAKDLVKKFNGFTAVDGISFEIKEGECFGFLGPNGAGKTTTIRMIHCVSPKNSGELRVAGLDAGVDNRDIKRLLGVIPQELNLDEDLTTYENLVLYAGFFDIPRPEARERIMELLEFVELKAKMKNRITQLSTGMKRRLQIARALVNQPKLIIADEPTTGLDPQARHLIWQRLRELKKRGTTMVLTTQYMEEAEQLCDEIVIMHQGKIIRQGAPDQLIREEFGAEMIEVKDAKERVFRRPATLEDVFLKLTGRHLIE</sequence>
<dbReference type="PANTHER" id="PTHR42711:SF5">
    <property type="entry name" value="ABC TRANSPORTER ATP-BINDING PROTEIN NATA"/>
    <property type="match status" value="1"/>
</dbReference>
<comment type="subcellular location">
    <subcellularLocation>
        <location evidence="1">Cell membrane</location>
    </subcellularLocation>
</comment>